<dbReference type="SUPFAM" id="SSF57756">
    <property type="entry name" value="Retrovirus zinc finger-like domains"/>
    <property type="match status" value="1"/>
</dbReference>
<dbReference type="SMART" id="SM00343">
    <property type="entry name" value="ZnF_C2HC"/>
    <property type="match status" value="1"/>
</dbReference>
<dbReference type="GO" id="GO:0008270">
    <property type="term" value="F:zinc ion binding"/>
    <property type="evidence" value="ECO:0007669"/>
    <property type="project" value="UniProtKB-KW"/>
</dbReference>
<dbReference type="PROSITE" id="PS50158">
    <property type="entry name" value="ZF_CCHC"/>
    <property type="match status" value="1"/>
</dbReference>
<sequence>MIVPPPQYKAQQKTDLWHTANSCPVCFHCGRPGHVVRYCRKRRAIFNDYRSNNPRNYNLPHEYENNANHDAPIRLFINGYALRL</sequence>
<gene>
    <name evidence="3" type="ORF">TNIN_120931</name>
</gene>
<reference evidence="3" key="1">
    <citation type="submission" date="2020-08" db="EMBL/GenBank/DDBJ databases">
        <title>Multicomponent nature underlies the extraordinary mechanical properties of spider dragline silk.</title>
        <authorList>
            <person name="Kono N."/>
            <person name="Nakamura H."/>
            <person name="Mori M."/>
            <person name="Yoshida Y."/>
            <person name="Ohtoshi R."/>
            <person name="Malay A.D."/>
            <person name="Moran D.A.P."/>
            <person name="Tomita M."/>
            <person name="Numata K."/>
            <person name="Arakawa K."/>
        </authorList>
    </citation>
    <scope>NUCLEOTIDE SEQUENCE</scope>
</reference>
<dbReference type="EMBL" id="BMAV01005467">
    <property type="protein sequence ID" value="GFY46519.1"/>
    <property type="molecule type" value="Genomic_DNA"/>
</dbReference>
<dbReference type="Proteomes" id="UP000886998">
    <property type="component" value="Unassembled WGS sequence"/>
</dbReference>
<keyword evidence="1" id="KW-0863">Zinc-finger</keyword>
<name>A0A8X7BYI4_9ARAC</name>
<dbReference type="OrthoDB" id="6431693at2759"/>
<keyword evidence="1" id="KW-0862">Zinc</keyword>
<comment type="caution">
    <text evidence="3">The sequence shown here is derived from an EMBL/GenBank/DDBJ whole genome shotgun (WGS) entry which is preliminary data.</text>
</comment>
<dbReference type="Pfam" id="PF00098">
    <property type="entry name" value="zf-CCHC"/>
    <property type="match status" value="1"/>
</dbReference>
<dbReference type="GO" id="GO:0003676">
    <property type="term" value="F:nucleic acid binding"/>
    <property type="evidence" value="ECO:0007669"/>
    <property type="project" value="InterPro"/>
</dbReference>
<protein>
    <recommendedName>
        <fullName evidence="2">CCHC-type domain-containing protein</fullName>
    </recommendedName>
</protein>
<feature type="domain" description="CCHC-type" evidence="2">
    <location>
        <begin position="26"/>
        <end position="41"/>
    </location>
</feature>
<evidence type="ECO:0000259" key="2">
    <source>
        <dbReference type="PROSITE" id="PS50158"/>
    </source>
</evidence>
<dbReference type="InterPro" id="IPR001878">
    <property type="entry name" value="Znf_CCHC"/>
</dbReference>
<proteinExistence type="predicted"/>
<organism evidence="3 4">
    <name type="scientific">Trichonephila inaurata madagascariensis</name>
    <dbReference type="NCBI Taxonomy" id="2747483"/>
    <lineage>
        <taxon>Eukaryota</taxon>
        <taxon>Metazoa</taxon>
        <taxon>Ecdysozoa</taxon>
        <taxon>Arthropoda</taxon>
        <taxon>Chelicerata</taxon>
        <taxon>Arachnida</taxon>
        <taxon>Araneae</taxon>
        <taxon>Araneomorphae</taxon>
        <taxon>Entelegynae</taxon>
        <taxon>Araneoidea</taxon>
        <taxon>Nephilidae</taxon>
        <taxon>Trichonephila</taxon>
        <taxon>Trichonephila inaurata</taxon>
    </lineage>
</organism>
<evidence type="ECO:0000313" key="4">
    <source>
        <dbReference type="Proteomes" id="UP000886998"/>
    </source>
</evidence>
<accession>A0A8X7BYI4</accession>
<keyword evidence="1" id="KW-0479">Metal-binding</keyword>
<evidence type="ECO:0000313" key="3">
    <source>
        <dbReference type="EMBL" id="GFY46519.1"/>
    </source>
</evidence>
<dbReference type="AlphaFoldDB" id="A0A8X7BYI4"/>
<dbReference type="InterPro" id="IPR036875">
    <property type="entry name" value="Znf_CCHC_sf"/>
</dbReference>
<evidence type="ECO:0000256" key="1">
    <source>
        <dbReference type="PROSITE-ProRule" id="PRU00047"/>
    </source>
</evidence>
<keyword evidence="4" id="KW-1185">Reference proteome</keyword>